<evidence type="ECO:0000256" key="1">
    <source>
        <dbReference type="SAM" id="MobiDB-lite"/>
    </source>
</evidence>
<comment type="caution">
    <text evidence="2">The sequence shown here is derived from an EMBL/GenBank/DDBJ whole genome shotgun (WGS) entry which is preliminary data.</text>
</comment>
<evidence type="ECO:0000313" key="2">
    <source>
        <dbReference type="EMBL" id="MFI5677846.1"/>
    </source>
</evidence>
<proteinExistence type="predicted"/>
<feature type="region of interest" description="Disordered" evidence="1">
    <location>
        <begin position="34"/>
        <end position="60"/>
    </location>
</feature>
<dbReference type="Proteomes" id="UP001612415">
    <property type="component" value="Unassembled WGS sequence"/>
</dbReference>
<dbReference type="RefSeq" id="WP_030936476.1">
    <property type="nucleotide sequence ID" value="NZ_JBITDC010000009.1"/>
</dbReference>
<accession>A0ABW7Y647</accession>
<gene>
    <name evidence="2" type="ORF">ACIA8P_24785</name>
</gene>
<evidence type="ECO:0000313" key="3">
    <source>
        <dbReference type="Proteomes" id="UP001612415"/>
    </source>
</evidence>
<keyword evidence="3" id="KW-1185">Reference proteome</keyword>
<name>A0ABW7Y647_STRCE</name>
<protein>
    <submittedName>
        <fullName evidence="2">Uncharacterized protein</fullName>
    </submittedName>
</protein>
<dbReference type="EMBL" id="JBITDC010000009">
    <property type="protein sequence ID" value="MFI5677846.1"/>
    <property type="molecule type" value="Genomic_DNA"/>
</dbReference>
<sequence>MSATESKPEPRQQPQSNAAVVGVSMRDLLASCAAAHEISTPPRVPDPQPSRRPAEHRKAA</sequence>
<organism evidence="2 3">
    <name type="scientific">Streptomyces cellulosae</name>
    <dbReference type="NCBI Taxonomy" id="1968"/>
    <lineage>
        <taxon>Bacteria</taxon>
        <taxon>Bacillati</taxon>
        <taxon>Actinomycetota</taxon>
        <taxon>Actinomycetes</taxon>
        <taxon>Kitasatosporales</taxon>
        <taxon>Streptomycetaceae</taxon>
        <taxon>Streptomyces</taxon>
    </lineage>
</organism>
<reference evidence="2 3" key="1">
    <citation type="submission" date="2024-10" db="EMBL/GenBank/DDBJ databases">
        <title>The Natural Products Discovery Center: Release of the First 8490 Sequenced Strains for Exploring Actinobacteria Biosynthetic Diversity.</title>
        <authorList>
            <person name="Kalkreuter E."/>
            <person name="Kautsar S.A."/>
            <person name="Yang D."/>
            <person name="Bader C.D."/>
            <person name="Teijaro C.N."/>
            <person name="Fluegel L."/>
            <person name="Davis C.M."/>
            <person name="Simpson J.R."/>
            <person name="Lauterbach L."/>
            <person name="Steele A.D."/>
            <person name="Gui C."/>
            <person name="Meng S."/>
            <person name="Li G."/>
            <person name="Viehrig K."/>
            <person name="Ye F."/>
            <person name="Su P."/>
            <person name="Kiefer A.F."/>
            <person name="Nichols A."/>
            <person name="Cepeda A.J."/>
            <person name="Yan W."/>
            <person name="Fan B."/>
            <person name="Jiang Y."/>
            <person name="Adhikari A."/>
            <person name="Zheng C.-J."/>
            <person name="Schuster L."/>
            <person name="Cowan T.M."/>
            <person name="Smanski M.J."/>
            <person name="Chevrette M.G."/>
            <person name="De Carvalho L.P.S."/>
            <person name="Shen B."/>
        </authorList>
    </citation>
    <scope>NUCLEOTIDE SEQUENCE [LARGE SCALE GENOMIC DNA]</scope>
    <source>
        <strain evidence="2 3">NPDC051599</strain>
    </source>
</reference>